<proteinExistence type="predicted"/>
<evidence type="ECO:0000313" key="1">
    <source>
        <dbReference type="EMBL" id="CAG7823534.1"/>
    </source>
</evidence>
<reference evidence="1" key="1">
    <citation type="submission" date="2021-06" db="EMBL/GenBank/DDBJ databases">
        <authorList>
            <person name="Hodson N. C."/>
            <person name="Mongue J. A."/>
            <person name="Jaron S. K."/>
        </authorList>
    </citation>
    <scope>NUCLEOTIDE SEQUENCE</scope>
</reference>
<name>A0A8J2LII9_9HEXA</name>
<sequence>GLGPRCKALYDHGIPTQDRSLIMNMHNTMRQQIATGNERRGKPGPQPSAANMRQMAIYWSGGLSNMLRRL</sequence>
<dbReference type="EMBL" id="CAJVCH010529828">
    <property type="protein sequence ID" value="CAG7823534.1"/>
    <property type="molecule type" value="Genomic_DNA"/>
</dbReference>
<gene>
    <name evidence="1" type="ORF">AFUS01_LOCUS33746</name>
</gene>
<feature type="non-terminal residue" evidence="1">
    <location>
        <position position="1"/>
    </location>
</feature>
<dbReference type="Proteomes" id="UP000708208">
    <property type="component" value="Unassembled WGS sequence"/>
</dbReference>
<keyword evidence="2" id="KW-1185">Reference proteome</keyword>
<evidence type="ECO:0000313" key="2">
    <source>
        <dbReference type="Proteomes" id="UP000708208"/>
    </source>
</evidence>
<accession>A0A8J2LII9</accession>
<dbReference type="AlphaFoldDB" id="A0A8J2LII9"/>
<dbReference type="OrthoDB" id="414826at2759"/>
<protein>
    <submittedName>
        <fullName evidence="1">Uncharacterized protein</fullName>
    </submittedName>
</protein>
<comment type="caution">
    <text evidence="1">The sequence shown here is derived from an EMBL/GenBank/DDBJ whole genome shotgun (WGS) entry which is preliminary data.</text>
</comment>
<organism evidence="1 2">
    <name type="scientific">Allacma fusca</name>
    <dbReference type="NCBI Taxonomy" id="39272"/>
    <lineage>
        <taxon>Eukaryota</taxon>
        <taxon>Metazoa</taxon>
        <taxon>Ecdysozoa</taxon>
        <taxon>Arthropoda</taxon>
        <taxon>Hexapoda</taxon>
        <taxon>Collembola</taxon>
        <taxon>Symphypleona</taxon>
        <taxon>Sminthuridae</taxon>
        <taxon>Allacma</taxon>
    </lineage>
</organism>